<organism evidence="6 7">
    <name type="scientific">Actinospica acidithermotolerans</name>
    <dbReference type="NCBI Taxonomy" id="2828514"/>
    <lineage>
        <taxon>Bacteria</taxon>
        <taxon>Bacillati</taxon>
        <taxon>Actinomycetota</taxon>
        <taxon>Actinomycetes</taxon>
        <taxon>Catenulisporales</taxon>
        <taxon>Actinospicaceae</taxon>
        <taxon>Actinospica</taxon>
    </lineage>
</organism>
<evidence type="ECO:0000313" key="7">
    <source>
        <dbReference type="Proteomes" id="UP000676325"/>
    </source>
</evidence>
<protein>
    <submittedName>
        <fullName evidence="6">Tyrosine-type recombinase/integrase</fullName>
    </submittedName>
</protein>
<dbReference type="InterPro" id="IPR050090">
    <property type="entry name" value="Tyrosine_recombinase_XerCD"/>
</dbReference>
<dbReference type="GO" id="GO:0006310">
    <property type="term" value="P:DNA recombination"/>
    <property type="evidence" value="ECO:0007669"/>
    <property type="project" value="UniProtKB-KW"/>
</dbReference>
<feature type="compositionally biased region" description="Basic residues" evidence="4">
    <location>
        <begin position="158"/>
        <end position="167"/>
    </location>
</feature>
<dbReference type="GO" id="GO:0015074">
    <property type="term" value="P:DNA integration"/>
    <property type="evidence" value="ECO:0007669"/>
    <property type="project" value="InterPro"/>
</dbReference>
<dbReference type="InterPro" id="IPR002104">
    <property type="entry name" value="Integrase_catalytic"/>
</dbReference>
<dbReference type="InterPro" id="IPR013762">
    <property type="entry name" value="Integrase-like_cat_sf"/>
</dbReference>
<sequence length="198" mass="21964">MVIPQPLVALLAEAHEIQQQEKAVVGSAWSEWDLCFPSPLGAPRDPRDDWVEWKQLCARAGVREVRLHDARHTAATLLLEQGVDIRVVQEILGHSTLAVTKKYTHATDQLARDAADRMARALWPVHRDGGPLPPAFREVHVRVPVEPSAGAAADRARTPRVGRKRVSTGRITPTQHANQRPLCSPRSMSLTRFPGLLE</sequence>
<dbReference type="PANTHER" id="PTHR30349">
    <property type="entry name" value="PHAGE INTEGRASE-RELATED"/>
    <property type="match status" value="1"/>
</dbReference>
<evidence type="ECO:0000259" key="5">
    <source>
        <dbReference type="PROSITE" id="PS51898"/>
    </source>
</evidence>
<evidence type="ECO:0000313" key="6">
    <source>
        <dbReference type="EMBL" id="MBR7831509.1"/>
    </source>
</evidence>
<evidence type="ECO:0000256" key="1">
    <source>
        <dbReference type="ARBA" id="ARBA00008857"/>
    </source>
</evidence>
<dbReference type="EMBL" id="JAGSOH010000298">
    <property type="protein sequence ID" value="MBR7831509.1"/>
    <property type="molecule type" value="Genomic_DNA"/>
</dbReference>
<name>A0A941ILA1_9ACTN</name>
<feature type="domain" description="Tyr recombinase" evidence="5">
    <location>
        <begin position="1"/>
        <end position="116"/>
    </location>
</feature>
<feature type="compositionally biased region" description="Polar residues" evidence="4">
    <location>
        <begin position="169"/>
        <end position="178"/>
    </location>
</feature>
<proteinExistence type="inferred from homology"/>
<dbReference type="PROSITE" id="PS51898">
    <property type="entry name" value="TYR_RECOMBINASE"/>
    <property type="match status" value="1"/>
</dbReference>
<accession>A0A941ILA1</accession>
<reference evidence="6" key="1">
    <citation type="submission" date="2021-04" db="EMBL/GenBank/DDBJ databases">
        <title>Genome based classification of Actinospica acidithermotolerans sp. nov., an actinobacterium isolated from an Indonesian hot spring.</title>
        <authorList>
            <person name="Kusuma A.B."/>
            <person name="Putra K.E."/>
            <person name="Nafisah S."/>
            <person name="Loh J."/>
            <person name="Nouioui I."/>
            <person name="Goodfellow M."/>
        </authorList>
    </citation>
    <scope>NUCLEOTIDE SEQUENCE</scope>
    <source>
        <strain evidence="6">MGRD01-02</strain>
    </source>
</reference>
<dbReference type="Proteomes" id="UP000676325">
    <property type="component" value="Unassembled WGS sequence"/>
</dbReference>
<evidence type="ECO:0000256" key="4">
    <source>
        <dbReference type="SAM" id="MobiDB-lite"/>
    </source>
</evidence>
<keyword evidence="7" id="KW-1185">Reference proteome</keyword>
<comment type="caution">
    <text evidence="6">The sequence shown here is derived from an EMBL/GenBank/DDBJ whole genome shotgun (WGS) entry which is preliminary data.</text>
</comment>
<dbReference type="AlphaFoldDB" id="A0A941ILA1"/>
<dbReference type="PANTHER" id="PTHR30349:SF41">
    <property type="entry name" value="INTEGRASE_RECOMBINASE PROTEIN MJ0367-RELATED"/>
    <property type="match status" value="1"/>
</dbReference>
<dbReference type="Pfam" id="PF00589">
    <property type="entry name" value="Phage_integrase"/>
    <property type="match status" value="1"/>
</dbReference>
<feature type="region of interest" description="Disordered" evidence="4">
    <location>
        <begin position="147"/>
        <end position="198"/>
    </location>
</feature>
<dbReference type="GO" id="GO:0003677">
    <property type="term" value="F:DNA binding"/>
    <property type="evidence" value="ECO:0007669"/>
    <property type="project" value="UniProtKB-KW"/>
</dbReference>
<dbReference type="InterPro" id="IPR011010">
    <property type="entry name" value="DNA_brk_join_enz"/>
</dbReference>
<evidence type="ECO:0000256" key="3">
    <source>
        <dbReference type="ARBA" id="ARBA00023172"/>
    </source>
</evidence>
<keyword evidence="3" id="KW-0233">DNA recombination</keyword>
<dbReference type="Gene3D" id="1.10.443.10">
    <property type="entry name" value="Intergrase catalytic core"/>
    <property type="match status" value="1"/>
</dbReference>
<comment type="similarity">
    <text evidence="1">Belongs to the 'phage' integrase family.</text>
</comment>
<keyword evidence="2" id="KW-0238">DNA-binding</keyword>
<dbReference type="SUPFAM" id="SSF56349">
    <property type="entry name" value="DNA breaking-rejoining enzymes"/>
    <property type="match status" value="1"/>
</dbReference>
<gene>
    <name evidence="6" type="ORF">KDK95_34790</name>
</gene>
<evidence type="ECO:0000256" key="2">
    <source>
        <dbReference type="ARBA" id="ARBA00023125"/>
    </source>
</evidence>